<dbReference type="AlphaFoldDB" id="A0A916YLM4"/>
<dbReference type="RefSeq" id="WP_156521700.1">
    <property type="nucleotide sequence ID" value="NZ_BMIO01000008.1"/>
</dbReference>
<dbReference type="EMBL" id="BMIO01000008">
    <property type="protein sequence ID" value="GGD50615.1"/>
    <property type="molecule type" value="Genomic_DNA"/>
</dbReference>
<gene>
    <name evidence="1" type="ORF">GCM10010989_26020</name>
</gene>
<dbReference type="Proteomes" id="UP000598997">
    <property type="component" value="Unassembled WGS sequence"/>
</dbReference>
<reference evidence="1 2" key="1">
    <citation type="journal article" date="2014" name="Int. J. Syst. Evol. Microbiol.">
        <title>Complete genome sequence of Corynebacterium casei LMG S-19264T (=DSM 44701T), isolated from a smear-ripened cheese.</title>
        <authorList>
            <consortium name="US DOE Joint Genome Institute (JGI-PGF)"/>
            <person name="Walter F."/>
            <person name="Albersmeier A."/>
            <person name="Kalinowski J."/>
            <person name="Ruckert C."/>
        </authorList>
    </citation>
    <scope>NUCLEOTIDE SEQUENCE [LARGE SCALE GENOMIC DNA]</scope>
    <source>
        <strain evidence="1 2">CGMCC 1.15358</strain>
    </source>
</reference>
<comment type="caution">
    <text evidence="1">The sequence shown here is derived from an EMBL/GenBank/DDBJ whole genome shotgun (WGS) entry which is preliminary data.</text>
</comment>
<accession>A0A916YLM4</accession>
<keyword evidence="2" id="KW-1185">Reference proteome</keyword>
<sequence length="45" mass="4574">MTFNQTNLTAVFAAILLTVGMWASTVTTPAMTYASAAVAVAPVVA</sequence>
<protein>
    <submittedName>
        <fullName evidence="1">Uncharacterized protein</fullName>
    </submittedName>
</protein>
<evidence type="ECO:0000313" key="1">
    <source>
        <dbReference type="EMBL" id="GGD50615.1"/>
    </source>
</evidence>
<name>A0A916YLM4_9SPHN</name>
<organism evidence="1 2">
    <name type="scientific">Croceicoccus pelagius</name>
    <dbReference type="NCBI Taxonomy" id="1703341"/>
    <lineage>
        <taxon>Bacteria</taxon>
        <taxon>Pseudomonadati</taxon>
        <taxon>Pseudomonadota</taxon>
        <taxon>Alphaproteobacteria</taxon>
        <taxon>Sphingomonadales</taxon>
        <taxon>Erythrobacteraceae</taxon>
        <taxon>Croceicoccus</taxon>
    </lineage>
</organism>
<evidence type="ECO:0000313" key="2">
    <source>
        <dbReference type="Proteomes" id="UP000598997"/>
    </source>
</evidence>
<proteinExistence type="predicted"/>